<feature type="domain" description="Winged helix-turn-helix" evidence="1">
    <location>
        <begin position="2"/>
        <end position="52"/>
    </location>
</feature>
<name>A0A6J5L1M3_9CAUD</name>
<gene>
    <name evidence="2" type="ORF">UFOVP92_9</name>
</gene>
<dbReference type="EMBL" id="LR796211">
    <property type="protein sequence ID" value="CAB4127515.1"/>
    <property type="molecule type" value="Genomic_DNA"/>
</dbReference>
<proteinExistence type="predicted"/>
<sequence>MTQRESIIKRLRKGWTTGLDALESCGTMKLATRVGEIRQAGYNVQDRWAEVNGKRFKAYRIAK</sequence>
<accession>A0A6J5L1M3</accession>
<evidence type="ECO:0000313" key="2">
    <source>
        <dbReference type="EMBL" id="CAB4127515.1"/>
    </source>
</evidence>
<organism evidence="2">
    <name type="scientific">uncultured Caudovirales phage</name>
    <dbReference type="NCBI Taxonomy" id="2100421"/>
    <lineage>
        <taxon>Viruses</taxon>
        <taxon>Duplodnaviria</taxon>
        <taxon>Heunggongvirae</taxon>
        <taxon>Uroviricota</taxon>
        <taxon>Caudoviricetes</taxon>
        <taxon>Peduoviridae</taxon>
        <taxon>Maltschvirus</taxon>
        <taxon>Maltschvirus maltsch</taxon>
    </lineage>
</organism>
<dbReference type="InterPro" id="IPR055245">
    <property type="entry name" value="HTH_proteobacteria"/>
</dbReference>
<reference evidence="2" key="1">
    <citation type="submission" date="2020-04" db="EMBL/GenBank/DDBJ databases">
        <authorList>
            <person name="Chiriac C."/>
            <person name="Salcher M."/>
            <person name="Ghai R."/>
            <person name="Kavagutti S V."/>
        </authorList>
    </citation>
    <scope>NUCLEOTIDE SEQUENCE</scope>
</reference>
<protein>
    <submittedName>
        <fullName evidence="2">Helix-turn-helix domain containing protein</fullName>
    </submittedName>
</protein>
<dbReference type="Pfam" id="PF14090">
    <property type="entry name" value="HTH_39"/>
    <property type="match status" value="1"/>
</dbReference>
<evidence type="ECO:0000259" key="1">
    <source>
        <dbReference type="Pfam" id="PF14090"/>
    </source>
</evidence>